<dbReference type="EMBL" id="BAAFSV010000001">
    <property type="protein sequence ID" value="GAB1309881.1"/>
    <property type="molecule type" value="Genomic_DNA"/>
</dbReference>
<evidence type="ECO:0000313" key="4">
    <source>
        <dbReference type="Proteomes" id="UP001628179"/>
    </source>
</evidence>
<organism evidence="3 4">
    <name type="scientific">Madurella fahalii</name>
    <dbReference type="NCBI Taxonomy" id="1157608"/>
    <lineage>
        <taxon>Eukaryota</taxon>
        <taxon>Fungi</taxon>
        <taxon>Dikarya</taxon>
        <taxon>Ascomycota</taxon>
        <taxon>Pezizomycotina</taxon>
        <taxon>Sordariomycetes</taxon>
        <taxon>Sordariomycetidae</taxon>
        <taxon>Sordariales</taxon>
        <taxon>Sordariales incertae sedis</taxon>
        <taxon>Madurella</taxon>
    </lineage>
</organism>
<sequence length="264" mass="28056">MAVARVLAAVAVAAAVAAPVLAEELQTCGAASYYPSEYTCYDDSALCPVIHTLPTAHCSGSGGCYAPEQFSCEDGTLKSLPDATSPFTLAAFGARPNFGNMTVNACGNYLAIGAGARLCTSCSPAPGAKVQCSEYGNQTVFLPGGQMAADVPGHQYWYVNPRDGALQFTTALPSNSSWNATVPGKEFAGQNVKALENGLFMYTRENMPHYWLACLRTLEGGVIGTVRVWRIYAPIPMKQGRGDCWPVKLVAKPVDKKTGAYKYE</sequence>
<evidence type="ECO:0000256" key="1">
    <source>
        <dbReference type="SAM" id="SignalP"/>
    </source>
</evidence>
<dbReference type="Pfam" id="PF10645">
    <property type="entry name" value="Carb_bind"/>
    <property type="match status" value="1"/>
</dbReference>
<dbReference type="Proteomes" id="UP001628179">
    <property type="component" value="Unassembled WGS sequence"/>
</dbReference>
<proteinExistence type="predicted"/>
<accession>A0ABQ0FWJ6</accession>
<evidence type="ECO:0000259" key="2">
    <source>
        <dbReference type="Pfam" id="PF10645"/>
    </source>
</evidence>
<feature type="domain" description="Endo-1,3(4)-beta-glucanase 1 carbohydrate binding" evidence="2">
    <location>
        <begin position="27"/>
        <end position="77"/>
    </location>
</feature>
<gene>
    <name evidence="3" type="ORF">MFIFM68171_00091</name>
</gene>
<feature type="signal peptide" evidence="1">
    <location>
        <begin position="1"/>
        <end position="22"/>
    </location>
</feature>
<protein>
    <submittedName>
        <fullName evidence="3">Endo-1,3(4)-beta-glucanase 1 carbohydrate binding domain-containing protein</fullName>
    </submittedName>
</protein>
<comment type="caution">
    <text evidence="3">The sequence shown here is derived from an EMBL/GenBank/DDBJ whole genome shotgun (WGS) entry which is preliminary data.</text>
</comment>
<dbReference type="RefSeq" id="XP_070911614.1">
    <property type="nucleotide sequence ID" value="XM_071055513.1"/>
</dbReference>
<evidence type="ECO:0000313" key="3">
    <source>
        <dbReference type="EMBL" id="GAB1309881.1"/>
    </source>
</evidence>
<dbReference type="GeneID" id="98170836"/>
<reference evidence="3 4" key="1">
    <citation type="submission" date="2024-09" db="EMBL/GenBank/DDBJ databases">
        <title>Itraconazole resistance in Madurella fahalii resulting from another homologue of gene encoding cytochrome P450 14-alpha sterol demethylase (CYP51).</title>
        <authorList>
            <person name="Yoshioka I."/>
            <person name="Fahal A.H."/>
            <person name="Kaneko S."/>
            <person name="Yaguchi T."/>
        </authorList>
    </citation>
    <scope>NUCLEOTIDE SEQUENCE [LARGE SCALE GENOMIC DNA]</scope>
    <source>
        <strain evidence="3 4">IFM 68171</strain>
    </source>
</reference>
<keyword evidence="4" id="KW-1185">Reference proteome</keyword>
<feature type="chain" id="PRO_5045549817" evidence="1">
    <location>
        <begin position="23"/>
        <end position="264"/>
    </location>
</feature>
<name>A0ABQ0FWJ6_9PEZI</name>
<keyword evidence="1" id="KW-0732">Signal</keyword>
<dbReference type="InterPro" id="IPR018909">
    <property type="entry name" value="Eng1_septum"/>
</dbReference>